<sequence length="260" mass="30466">MQKTKSFLKLNVSSFERYLNFEDHRVYYYAIEEKITPDNCIETCKALIEGIAKTILGQLDLKSAEVRSRFSNHELIALESTMSKMLGNGEDFQVLYRQAILVLAAFHHSCEEELMQALGKDFFKFFAKLRNRRGDISHGREAPKPEKSSKNLAEMIVQITDIIAFHMLEVLSLIDFEKDKAENEDFTIAESFFVKEPEQLETISESERNVRDFNDFLDEQYPYEGKIRFSMALYQQYKDDYKIQFKEFMDGKEILTDSDE</sequence>
<dbReference type="AlphaFoldDB" id="A0A7Y5AS87"/>
<accession>A0A7Y5AS87</accession>
<proteinExistence type="predicted"/>
<dbReference type="RefSeq" id="WP_173501837.1">
    <property type="nucleotide sequence ID" value="NZ_JABSOD010000014.1"/>
</dbReference>
<protein>
    <recommendedName>
        <fullName evidence="3">Abortive infection protein-like C-terminal domain-containing protein</fullName>
    </recommendedName>
</protein>
<evidence type="ECO:0000313" key="2">
    <source>
        <dbReference type="Proteomes" id="UP000523161"/>
    </source>
</evidence>
<name>A0A7Y5AS87_9GAMM</name>
<gene>
    <name evidence="1" type="ORF">HRH59_13685</name>
</gene>
<evidence type="ECO:0008006" key="3">
    <source>
        <dbReference type="Google" id="ProtNLM"/>
    </source>
</evidence>
<dbReference type="EMBL" id="JABSOD010000014">
    <property type="protein sequence ID" value="NRQ43600.1"/>
    <property type="molecule type" value="Genomic_DNA"/>
</dbReference>
<evidence type="ECO:0000313" key="1">
    <source>
        <dbReference type="EMBL" id="NRQ43600.1"/>
    </source>
</evidence>
<reference evidence="1 2" key="1">
    <citation type="submission" date="2020-06" db="EMBL/GenBank/DDBJ databases">
        <title>Rheinheimera sp. nov., a marine bacterium isolated from coastal.</title>
        <authorList>
            <person name="Yu Q."/>
            <person name="Qi Y."/>
            <person name="Pu J."/>
        </authorList>
    </citation>
    <scope>NUCLEOTIDE SEQUENCE [LARGE SCALE GENOMIC DNA]</scope>
    <source>
        <strain evidence="1 2">YQF-2</strain>
    </source>
</reference>
<organism evidence="1 2">
    <name type="scientific">Rheinheimera lutimaris</name>
    <dbReference type="NCBI Taxonomy" id="2740584"/>
    <lineage>
        <taxon>Bacteria</taxon>
        <taxon>Pseudomonadati</taxon>
        <taxon>Pseudomonadota</taxon>
        <taxon>Gammaproteobacteria</taxon>
        <taxon>Chromatiales</taxon>
        <taxon>Chromatiaceae</taxon>
        <taxon>Rheinheimera</taxon>
    </lineage>
</organism>
<keyword evidence="2" id="KW-1185">Reference proteome</keyword>
<comment type="caution">
    <text evidence="1">The sequence shown here is derived from an EMBL/GenBank/DDBJ whole genome shotgun (WGS) entry which is preliminary data.</text>
</comment>
<dbReference type="Proteomes" id="UP000523161">
    <property type="component" value="Unassembled WGS sequence"/>
</dbReference>